<organism evidence="2">
    <name type="scientific">marine sediment metagenome</name>
    <dbReference type="NCBI Taxonomy" id="412755"/>
    <lineage>
        <taxon>unclassified sequences</taxon>
        <taxon>metagenomes</taxon>
        <taxon>ecological metagenomes</taxon>
    </lineage>
</organism>
<gene>
    <name evidence="2" type="ORF">S12H4_27209</name>
</gene>
<accession>X1U748</accession>
<dbReference type="InterPro" id="IPR003709">
    <property type="entry name" value="VanY-like_core_dom"/>
</dbReference>
<dbReference type="GO" id="GO:0008233">
    <property type="term" value="F:peptidase activity"/>
    <property type="evidence" value="ECO:0007669"/>
    <property type="project" value="InterPro"/>
</dbReference>
<sequence>MRPAELLLQKGLQAWLAPYAGYLLEVLSYNGRRYTITSVYRSPEKQQQCWDRFKAGLSKYPAAPPGHSKHEQGRAFDFTADEDTLRLAGAFWESMGGRWGGRFKDPIHFEA</sequence>
<dbReference type="InterPro" id="IPR009045">
    <property type="entry name" value="Zn_M74/Hedgehog-like"/>
</dbReference>
<protein>
    <recommendedName>
        <fullName evidence="1">D-alanyl-D-alanine carboxypeptidase-like core domain-containing protein</fullName>
    </recommendedName>
</protein>
<evidence type="ECO:0000313" key="2">
    <source>
        <dbReference type="EMBL" id="GAI95660.1"/>
    </source>
</evidence>
<dbReference type="Gene3D" id="3.30.1380.10">
    <property type="match status" value="1"/>
</dbReference>
<comment type="caution">
    <text evidence="2">The sequence shown here is derived from an EMBL/GenBank/DDBJ whole genome shotgun (WGS) entry which is preliminary data.</text>
</comment>
<dbReference type="AlphaFoldDB" id="X1U748"/>
<reference evidence="2" key="1">
    <citation type="journal article" date="2014" name="Front. Microbiol.">
        <title>High frequency of phylogenetically diverse reductive dehalogenase-homologous genes in deep subseafloor sedimentary metagenomes.</title>
        <authorList>
            <person name="Kawai M."/>
            <person name="Futagami T."/>
            <person name="Toyoda A."/>
            <person name="Takaki Y."/>
            <person name="Nishi S."/>
            <person name="Hori S."/>
            <person name="Arai W."/>
            <person name="Tsubouchi T."/>
            <person name="Morono Y."/>
            <person name="Uchiyama I."/>
            <person name="Ito T."/>
            <person name="Fujiyama A."/>
            <person name="Inagaki F."/>
            <person name="Takami H."/>
        </authorList>
    </citation>
    <scope>NUCLEOTIDE SEQUENCE</scope>
    <source>
        <strain evidence="2">Expedition CK06-06</strain>
    </source>
</reference>
<evidence type="ECO:0000259" key="1">
    <source>
        <dbReference type="Pfam" id="PF02557"/>
    </source>
</evidence>
<name>X1U748_9ZZZZ</name>
<feature type="domain" description="D-alanyl-D-alanine carboxypeptidase-like core" evidence="1">
    <location>
        <begin position="21"/>
        <end position="99"/>
    </location>
</feature>
<dbReference type="Pfam" id="PF02557">
    <property type="entry name" value="VanY"/>
    <property type="match status" value="1"/>
</dbReference>
<dbReference type="EMBL" id="BARW01015516">
    <property type="protein sequence ID" value="GAI95660.1"/>
    <property type="molecule type" value="Genomic_DNA"/>
</dbReference>
<dbReference type="GO" id="GO:0006508">
    <property type="term" value="P:proteolysis"/>
    <property type="evidence" value="ECO:0007669"/>
    <property type="project" value="InterPro"/>
</dbReference>
<proteinExistence type="predicted"/>
<dbReference type="SUPFAM" id="SSF55166">
    <property type="entry name" value="Hedgehog/DD-peptidase"/>
    <property type="match status" value="1"/>
</dbReference>